<dbReference type="GO" id="GO:0005737">
    <property type="term" value="C:cytoplasm"/>
    <property type="evidence" value="ECO:0007669"/>
    <property type="project" value="TreeGrafter"/>
</dbReference>
<dbReference type="EMBL" id="MU866319">
    <property type="protein sequence ID" value="KAK4173792.1"/>
    <property type="molecule type" value="Genomic_DNA"/>
</dbReference>
<dbReference type="Gene3D" id="3.40.50.1460">
    <property type="match status" value="1"/>
</dbReference>
<protein>
    <submittedName>
        <fullName evidence="3">Caspase</fullName>
    </submittedName>
</protein>
<accession>A0AAN6W529</accession>
<sequence length="658" mass="73503">MHNAKPPSRTLQLQKKPGRCIQEFEWFRENWELDARTIGRSIFGILIGINNYYESINLHGCLNDVVTVNTFLTNTLRVPTNNIHSLAPPHDSRPEKLPTKANVLALIQEVAGRAVASGPDAFFFLHYSGHGARMPTIYHTVENRALKSERSYDEALCTLGDPDSDSLGDPLRDVELSRILDGLNELRLAVFLSLDCCHSGGADRNSAYASSGGADDVSDPGSGLEQHSFIGVRCPPFYLESDDEFHIGTGLGRGSEDGRNVLVQESWLYRNRNHNLLAACQPSEFAWERPDHNGTCGTMTYYLNKTLNNLQGSNTPVTYDMLITHLVFNSGIRNNIDPQQPMLLANRKRLVFGTNSRSVPTGVLQDTVTSKKTELGFTLVTSTRVPLMGPDQFTFGLLNPGEEHAGEVTIHEVSNMKATARIPTDSDITAISNIGWFAVLVQRNRSPIVYFNAANLSSDSVDHKSTPDTLHVELSEDGTSFLVRNSSGAAMDNIPSLKLNDVDFAKRLSRLIQHLSLYQLQIQFLTIFNLDPTYGVTQIFPREGADSVEIYPRESIEPIEISIKTPPQLCMRDQIKVLITSKAINFRYYSQPDLDTWVNPDVITENELLLEVAPEGQDNTASRQARVRRKRTPQAQTLRTLDEFWVESRDIITTNEDL</sequence>
<comment type="caution">
    <text evidence="3">The sequence shown here is derived from an EMBL/GenBank/DDBJ whole genome shotgun (WGS) entry which is preliminary data.</text>
</comment>
<evidence type="ECO:0000259" key="2">
    <source>
        <dbReference type="Pfam" id="PF00656"/>
    </source>
</evidence>
<reference evidence="3" key="2">
    <citation type="submission" date="2023-05" db="EMBL/GenBank/DDBJ databases">
        <authorList>
            <consortium name="Lawrence Berkeley National Laboratory"/>
            <person name="Steindorff A."/>
            <person name="Hensen N."/>
            <person name="Bonometti L."/>
            <person name="Westerberg I."/>
            <person name="Brannstrom I.O."/>
            <person name="Guillou S."/>
            <person name="Cros-Aarteil S."/>
            <person name="Calhoun S."/>
            <person name="Haridas S."/>
            <person name="Kuo A."/>
            <person name="Mondo S."/>
            <person name="Pangilinan J."/>
            <person name="Riley R."/>
            <person name="Labutti K."/>
            <person name="Andreopoulos B."/>
            <person name="Lipzen A."/>
            <person name="Chen C."/>
            <person name="Yanf M."/>
            <person name="Daum C."/>
            <person name="Ng V."/>
            <person name="Clum A."/>
            <person name="Ohm R."/>
            <person name="Martin F."/>
            <person name="Silar P."/>
            <person name="Natvig D."/>
            <person name="Lalanne C."/>
            <person name="Gautier V."/>
            <person name="Ament-Velasquez S.L."/>
            <person name="Kruys A."/>
            <person name="Hutchinson M.I."/>
            <person name="Powell A.J."/>
            <person name="Barry K."/>
            <person name="Miller A.N."/>
            <person name="Grigoriev I.V."/>
            <person name="Debuchy R."/>
            <person name="Gladieux P."/>
            <person name="Thoren M.H."/>
            <person name="Johannesson H."/>
        </authorList>
    </citation>
    <scope>NUCLEOTIDE SEQUENCE</scope>
    <source>
        <strain evidence="3">CBS 892.96</strain>
    </source>
</reference>
<dbReference type="PANTHER" id="PTHR48104:SF30">
    <property type="entry name" value="METACASPASE-1"/>
    <property type="match status" value="1"/>
</dbReference>
<proteinExistence type="inferred from homology"/>
<dbReference type="InterPro" id="IPR050452">
    <property type="entry name" value="Metacaspase"/>
</dbReference>
<dbReference type="PANTHER" id="PTHR48104">
    <property type="entry name" value="METACASPASE-4"/>
    <property type="match status" value="1"/>
</dbReference>
<evidence type="ECO:0000313" key="3">
    <source>
        <dbReference type="EMBL" id="KAK4173792.1"/>
    </source>
</evidence>
<dbReference type="AlphaFoldDB" id="A0AAN6W529"/>
<dbReference type="Proteomes" id="UP001302321">
    <property type="component" value="Unassembled WGS sequence"/>
</dbReference>
<evidence type="ECO:0000256" key="1">
    <source>
        <dbReference type="ARBA" id="ARBA00009005"/>
    </source>
</evidence>
<gene>
    <name evidence="3" type="ORF">QBC36DRAFT_348460</name>
</gene>
<evidence type="ECO:0000313" key="4">
    <source>
        <dbReference type="Proteomes" id="UP001302321"/>
    </source>
</evidence>
<organism evidence="3 4">
    <name type="scientific">Triangularia setosa</name>
    <dbReference type="NCBI Taxonomy" id="2587417"/>
    <lineage>
        <taxon>Eukaryota</taxon>
        <taxon>Fungi</taxon>
        <taxon>Dikarya</taxon>
        <taxon>Ascomycota</taxon>
        <taxon>Pezizomycotina</taxon>
        <taxon>Sordariomycetes</taxon>
        <taxon>Sordariomycetidae</taxon>
        <taxon>Sordariales</taxon>
        <taxon>Podosporaceae</taxon>
        <taxon>Triangularia</taxon>
    </lineage>
</organism>
<dbReference type="Pfam" id="PF00656">
    <property type="entry name" value="Peptidase_C14"/>
    <property type="match status" value="1"/>
</dbReference>
<dbReference type="GO" id="GO:0006508">
    <property type="term" value="P:proteolysis"/>
    <property type="evidence" value="ECO:0007669"/>
    <property type="project" value="InterPro"/>
</dbReference>
<feature type="domain" description="Peptidase C14 caspase" evidence="2">
    <location>
        <begin position="45"/>
        <end position="311"/>
    </location>
</feature>
<dbReference type="InterPro" id="IPR011600">
    <property type="entry name" value="Pept_C14_caspase"/>
</dbReference>
<comment type="similarity">
    <text evidence="1">Belongs to the peptidase C14B family.</text>
</comment>
<keyword evidence="4" id="KW-1185">Reference proteome</keyword>
<reference evidence="3" key="1">
    <citation type="journal article" date="2023" name="Mol. Phylogenet. Evol.">
        <title>Genome-scale phylogeny and comparative genomics of the fungal order Sordariales.</title>
        <authorList>
            <person name="Hensen N."/>
            <person name="Bonometti L."/>
            <person name="Westerberg I."/>
            <person name="Brannstrom I.O."/>
            <person name="Guillou S."/>
            <person name="Cros-Aarteil S."/>
            <person name="Calhoun S."/>
            <person name="Haridas S."/>
            <person name="Kuo A."/>
            <person name="Mondo S."/>
            <person name="Pangilinan J."/>
            <person name="Riley R."/>
            <person name="LaButti K."/>
            <person name="Andreopoulos B."/>
            <person name="Lipzen A."/>
            <person name="Chen C."/>
            <person name="Yan M."/>
            <person name="Daum C."/>
            <person name="Ng V."/>
            <person name="Clum A."/>
            <person name="Steindorff A."/>
            <person name="Ohm R.A."/>
            <person name="Martin F."/>
            <person name="Silar P."/>
            <person name="Natvig D.O."/>
            <person name="Lalanne C."/>
            <person name="Gautier V."/>
            <person name="Ament-Velasquez S.L."/>
            <person name="Kruys A."/>
            <person name="Hutchinson M.I."/>
            <person name="Powell A.J."/>
            <person name="Barry K."/>
            <person name="Miller A.N."/>
            <person name="Grigoriev I.V."/>
            <person name="Debuchy R."/>
            <person name="Gladieux P."/>
            <person name="Hiltunen Thoren M."/>
            <person name="Johannesson H."/>
        </authorList>
    </citation>
    <scope>NUCLEOTIDE SEQUENCE</scope>
    <source>
        <strain evidence="3">CBS 892.96</strain>
    </source>
</reference>
<name>A0AAN6W529_9PEZI</name>
<dbReference type="GO" id="GO:0004197">
    <property type="term" value="F:cysteine-type endopeptidase activity"/>
    <property type="evidence" value="ECO:0007669"/>
    <property type="project" value="InterPro"/>
</dbReference>